<organism evidence="1">
    <name type="scientific">Tupanvirus soda lake</name>
    <dbReference type="NCBI Taxonomy" id="2126985"/>
    <lineage>
        <taxon>Viruses</taxon>
        <taxon>Varidnaviria</taxon>
        <taxon>Bamfordvirae</taxon>
        <taxon>Nucleocytoviricota</taxon>
        <taxon>Megaviricetes</taxon>
        <taxon>Imitervirales</taxon>
        <taxon>Mimiviridae</taxon>
        <taxon>Megamimivirinae</taxon>
        <taxon>Tupanvirus</taxon>
        <taxon>Tupanvirus salinum</taxon>
    </lineage>
</organism>
<dbReference type="GeneID" id="80518194"/>
<evidence type="ECO:0000313" key="1">
    <source>
        <dbReference type="EMBL" id="QKU34782.1"/>
    </source>
</evidence>
<dbReference type="RefSeq" id="YP_010781430.1">
    <property type="nucleotide sequence ID" value="NC_075039.1"/>
</dbReference>
<dbReference type="EMBL" id="KY523104">
    <property type="protein sequence ID" value="QKU34782.1"/>
    <property type="molecule type" value="Genomic_DNA"/>
</dbReference>
<reference evidence="1" key="1">
    <citation type="submission" date="2017-01" db="EMBL/GenBank/DDBJ databases">
        <authorList>
            <person name="Assis F.L."/>
            <person name="Abrahao J.S."/>
            <person name="Silva L."/>
            <person name="Khalil J.B."/>
            <person name="Rodrigues R."/>
            <person name="Silva L.S."/>
            <person name="Arantes T."/>
            <person name="Boratto P."/>
            <person name="Andrade M."/>
            <person name="Kroon E.G."/>
            <person name="Ribeiro B."/>
            <person name="Bergier I."/>
            <person name="Seligmann H."/>
            <person name="Ghigo E."/>
            <person name="Colson P."/>
            <person name="Levasseur A."/>
            <person name="Raoult D."/>
            <person name="Scola B.L."/>
        </authorList>
    </citation>
    <scope>NUCLEOTIDE SEQUENCE</scope>
    <source>
        <strain evidence="1">Soda lake</strain>
    </source>
</reference>
<sequence>MADDYFNRQGIDLILIEGNLYLKYKRDAVIMKLDACRSINRLMSSYGTRNAFRHTKPEYLYQQNKILERKIYEQQTKLLEGIIVTSNYGYQMITIIILLIHHQFTKVPETIKIICLKKKFQKNQKTKT</sequence>
<accession>A0A6N1NX14</accession>
<name>A0A6N1NX14_9VIRU</name>
<protein>
    <submittedName>
        <fullName evidence="1">Putative orfan</fullName>
    </submittedName>
</protein>
<dbReference type="KEGG" id="vg:80518194"/>
<reference evidence="1" key="2">
    <citation type="journal article" date="2018" name="Nat. Commun.">
        <title>Tailed giant Tupanvirus possesses the most complete translational apparatus of the known virosphere.</title>
        <authorList>
            <person name="Abrahao J."/>
            <person name="Silva L."/>
            <person name="Silva L.S."/>
            <person name="Khalil J.Y.B."/>
            <person name="Rodrigues R."/>
            <person name="Arantes T."/>
            <person name="Assis F."/>
            <person name="Boratto P."/>
            <person name="Andrade M."/>
            <person name="Kroon E.G."/>
            <person name="Ribeiro B."/>
            <person name="Bergier I."/>
            <person name="Seligmann H."/>
            <person name="Ghigo E."/>
            <person name="Colson P."/>
            <person name="Levasseur A."/>
            <person name="Kroemer G."/>
            <person name="Raoult D."/>
            <person name="La Scola B."/>
        </authorList>
    </citation>
    <scope>NUCLEOTIDE SEQUENCE [LARGE SCALE GENOMIC DNA]</scope>
    <source>
        <strain evidence="1">Soda lake</strain>
    </source>
</reference>
<proteinExistence type="predicted"/>